<dbReference type="EMBL" id="WNKX01000025">
    <property type="protein sequence ID" value="MTW13681.1"/>
    <property type="molecule type" value="Genomic_DNA"/>
</dbReference>
<dbReference type="RefSeq" id="WP_155456595.1">
    <property type="nucleotide sequence ID" value="NZ_WNKX01000025.1"/>
</dbReference>
<dbReference type="AlphaFoldDB" id="A0A6L6QNI4"/>
<keyword evidence="2" id="KW-1185">Reference proteome</keyword>
<dbReference type="OrthoDB" id="7186376at2"/>
<evidence type="ECO:0000313" key="1">
    <source>
        <dbReference type="EMBL" id="MTW13681.1"/>
    </source>
</evidence>
<dbReference type="InterPro" id="IPR011473">
    <property type="entry name" value="DUF1579"/>
</dbReference>
<dbReference type="Pfam" id="PF07617">
    <property type="entry name" value="DUF1579"/>
    <property type="match status" value="1"/>
</dbReference>
<evidence type="ECO:0000313" key="2">
    <source>
        <dbReference type="Proteomes" id="UP000472320"/>
    </source>
</evidence>
<name>A0A6L6QNI4_9BURK</name>
<proteinExistence type="predicted"/>
<sequence length="152" mass="16728">MNDVWNLLELFAGDWAGVEEITLSKWGPGGSASASISARLEFGGRVLVQDYSAERDGKQWFKAHAVIAFDQQTSSLSLHWFDSMGFVPASPAPGQWDGEALRFVRTSLRGQTRHTYVFVGAATYELSLESSFDGGASWEPVMKGRYMQLGAK</sequence>
<dbReference type="Proteomes" id="UP000472320">
    <property type="component" value="Unassembled WGS sequence"/>
</dbReference>
<reference evidence="1 2" key="1">
    <citation type="submission" date="2019-11" db="EMBL/GenBank/DDBJ databases">
        <title>Type strains purchased from KCTC, JCM and DSMZ.</title>
        <authorList>
            <person name="Lu H."/>
        </authorList>
    </citation>
    <scope>NUCLEOTIDE SEQUENCE [LARGE SCALE GENOMIC DNA]</scope>
    <source>
        <strain evidence="1 2">JCM 31587</strain>
    </source>
</reference>
<organism evidence="1 2">
    <name type="scientific">Massilia eburnea</name>
    <dbReference type="NCBI Taxonomy" id="1776165"/>
    <lineage>
        <taxon>Bacteria</taxon>
        <taxon>Pseudomonadati</taxon>
        <taxon>Pseudomonadota</taxon>
        <taxon>Betaproteobacteria</taxon>
        <taxon>Burkholderiales</taxon>
        <taxon>Oxalobacteraceae</taxon>
        <taxon>Telluria group</taxon>
        <taxon>Massilia</taxon>
    </lineage>
</organism>
<comment type="caution">
    <text evidence="1">The sequence shown here is derived from an EMBL/GenBank/DDBJ whole genome shotgun (WGS) entry which is preliminary data.</text>
</comment>
<protein>
    <submittedName>
        <fullName evidence="1">DUF1579 domain-containing protein</fullName>
    </submittedName>
</protein>
<accession>A0A6L6QNI4</accession>
<gene>
    <name evidence="1" type="ORF">GM658_24015</name>
</gene>